<dbReference type="EMBL" id="UYJE01004031">
    <property type="protein sequence ID" value="VDI24398.1"/>
    <property type="molecule type" value="Genomic_DNA"/>
</dbReference>
<keyword evidence="4" id="KW-1185">Reference proteome</keyword>
<feature type="region of interest" description="Disordered" evidence="1">
    <location>
        <begin position="29"/>
        <end position="51"/>
    </location>
</feature>
<dbReference type="AlphaFoldDB" id="A0A8B6DVR4"/>
<proteinExistence type="predicted"/>
<gene>
    <name evidence="3" type="ORF">MGAL_10B037276</name>
</gene>
<sequence length="193" mass="21946">MLRSITFIFIVISAAVTAYKLPSDYKAPDECDDSPDGTDYNGGQQHGGGKPDYSYGLKDYLGKPYYYGGGCPCKKPHRKVDFVFVIKLVKKNYKPPSHRRRNYRSIHTDVLQVCQNDKKKKPSRSRGSSQPMARLETLKNADAGCGPFDGMQEGRCYIVRGYTSKPSFYRYFNIDQCNRPEPVHCGYAKCPHY</sequence>
<dbReference type="OrthoDB" id="10382345at2759"/>
<organism evidence="3 4">
    <name type="scientific">Mytilus galloprovincialis</name>
    <name type="common">Mediterranean mussel</name>
    <dbReference type="NCBI Taxonomy" id="29158"/>
    <lineage>
        <taxon>Eukaryota</taxon>
        <taxon>Metazoa</taxon>
        <taxon>Spiralia</taxon>
        <taxon>Lophotrochozoa</taxon>
        <taxon>Mollusca</taxon>
        <taxon>Bivalvia</taxon>
        <taxon>Autobranchia</taxon>
        <taxon>Pteriomorphia</taxon>
        <taxon>Mytilida</taxon>
        <taxon>Mytiloidea</taxon>
        <taxon>Mytilidae</taxon>
        <taxon>Mytilinae</taxon>
        <taxon>Mytilus</taxon>
    </lineage>
</organism>
<evidence type="ECO:0000313" key="4">
    <source>
        <dbReference type="Proteomes" id="UP000596742"/>
    </source>
</evidence>
<accession>A0A8B6DVR4</accession>
<name>A0A8B6DVR4_MYTGA</name>
<evidence type="ECO:0000313" key="3">
    <source>
        <dbReference type="EMBL" id="VDI24398.1"/>
    </source>
</evidence>
<protein>
    <submittedName>
        <fullName evidence="3">Uncharacterized protein</fullName>
    </submittedName>
</protein>
<feature type="signal peptide" evidence="2">
    <location>
        <begin position="1"/>
        <end position="18"/>
    </location>
</feature>
<keyword evidence="2" id="KW-0732">Signal</keyword>
<reference evidence="3" key="1">
    <citation type="submission" date="2018-11" db="EMBL/GenBank/DDBJ databases">
        <authorList>
            <person name="Alioto T."/>
            <person name="Alioto T."/>
        </authorList>
    </citation>
    <scope>NUCLEOTIDE SEQUENCE</scope>
</reference>
<dbReference type="Proteomes" id="UP000596742">
    <property type="component" value="Unassembled WGS sequence"/>
</dbReference>
<evidence type="ECO:0000256" key="1">
    <source>
        <dbReference type="SAM" id="MobiDB-lite"/>
    </source>
</evidence>
<feature type="chain" id="PRO_5032730208" evidence="2">
    <location>
        <begin position="19"/>
        <end position="193"/>
    </location>
</feature>
<evidence type="ECO:0000256" key="2">
    <source>
        <dbReference type="SAM" id="SignalP"/>
    </source>
</evidence>
<comment type="caution">
    <text evidence="3">The sequence shown here is derived from an EMBL/GenBank/DDBJ whole genome shotgun (WGS) entry which is preliminary data.</text>
</comment>